<dbReference type="InterPro" id="IPR039223">
    <property type="entry name" value="AATF/Bfr2"/>
</dbReference>
<comment type="similarity">
    <text evidence="1">Belongs to the AATF family.</text>
</comment>
<dbReference type="OrthoDB" id="5783963at2759"/>
<organism evidence="6 7">
    <name type="scientific">Furculomyces boomerangus</name>
    <dbReference type="NCBI Taxonomy" id="61424"/>
    <lineage>
        <taxon>Eukaryota</taxon>
        <taxon>Fungi</taxon>
        <taxon>Fungi incertae sedis</taxon>
        <taxon>Zoopagomycota</taxon>
        <taxon>Kickxellomycotina</taxon>
        <taxon>Harpellomycetes</taxon>
        <taxon>Harpellales</taxon>
        <taxon>Harpellaceae</taxon>
        <taxon>Furculomyces</taxon>
    </lineage>
</organism>
<dbReference type="Pfam" id="PF08164">
    <property type="entry name" value="TRAUB"/>
    <property type="match status" value="1"/>
</dbReference>
<evidence type="ECO:0000256" key="2">
    <source>
        <dbReference type="ARBA" id="ARBA00013850"/>
    </source>
</evidence>
<accession>A0A2T9Z0N5</accession>
<dbReference type="AlphaFoldDB" id="A0A2T9Z0N5"/>
<sequence>MNRSAPKKSTLIKKLLELENPAPKDYDIEKDDLQGKYSSESEDEEKTENLSSLRNHYLHVGKSKLRMETDSLQLDSKYKGVKKSRKDLDFKTLSPEISESEIHSDTENSESNTDVSSENDSEDNSNENDSEDSLNEKDSEDNSSENEGSETGYDSQESLSNTKVKQELLKLKLSEQKIISDLNETKQQDALKGKHIINQTKIWEAVLDLRIRSQKFIQKANELPSAQSLNNLDTFIPSSQINESKEISSELENVSTLVTNLLSNVIDIQNTLVHKDPKILALNNNKRNSDQIDDSNEDQCDLIWEKLEKNRKLFKPYKDQTLNKWDSRVNMLPSSLSSKTLKTFNQNIVNQIDQTMKNKEKLIKRTQQPRLGYSFLLPTSTTNEPKSTNFEEKTTFIPEIFDDTDFYQSLLHDLIESKSSNIPGATATGNAGLQWATVQRSLKSKTRQIDTKASKGRKIRYQVHEKLENFMAPQTSRQLSTVANSSRNEKAVNIWNDEQITELFSSLLGKVVQPTQEASLDVESDTETNLENKMDGIKLFNF</sequence>
<reference evidence="6 7" key="1">
    <citation type="journal article" date="2018" name="MBio">
        <title>Comparative Genomics Reveals the Core Gene Toolbox for the Fungus-Insect Symbiosis.</title>
        <authorList>
            <person name="Wang Y."/>
            <person name="Stata M."/>
            <person name="Wang W."/>
            <person name="Stajich J.E."/>
            <person name="White M.M."/>
            <person name="Moncalvo J.M."/>
        </authorList>
    </citation>
    <scope>NUCLEOTIDE SEQUENCE [LARGE SCALE GENOMIC DNA]</scope>
    <source>
        <strain evidence="6 7">AUS-77-4</strain>
    </source>
</reference>
<dbReference type="Pfam" id="PF13339">
    <property type="entry name" value="AATF-Che1"/>
    <property type="match status" value="1"/>
</dbReference>
<dbReference type="GO" id="GO:0005730">
    <property type="term" value="C:nucleolus"/>
    <property type="evidence" value="ECO:0007669"/>
    <property type="project" value="TreeGrafter"/>
</dbReference>
<feature type="region of interest" description="Disordered" evidence="3">
    <location>
        <begin position="20"/>
        <end position="160"/>
    </location>
</feature>
<dbReference type="STRING" id="61424.A0A2T9Z0N5"/>
<protein>
    <recommendedName>
        <fullName evidence="2">Protein BFR2</fullName>
    </recommendedName>
</protein>
<keyword evidence="7" id="KW-1185">Reference proteome</keyword>
<evidence type="ECO:0000259" key="5">
    <source>
        <dbReference type="Pfam" id="PF13339"/>
    </source>
</evidence>
<feature type="compositionally biased region" description="Acidic residues" evidence="3">
    <location>
        <begin position="117"/>
        <end position="148"/>
    </location>
</feature>
<evidence type="ECO:0000256" key="3">
    <source>
        <dbReference type="SAM" id="MobiDB-lite"/>
    </source>
</evidence>
<gene>
    <name evidence="6" type="ORF">BB559_001771</name>
</gene>
<feature type="domain" description="Apoptosis-antagonizing transcription factor C-terminal" evidence="4">
    <location>
        <begin position="407"/>
        <end position="508"/>
    </location>
</feature>
<dbReference type="PANTHER" id="PTHR15565:SF0">
    <property type="entry name" value="PROTEIN AATF"/>
    <property type="match status" value="1"/>
</dbReference>
<evidence type="ECO:0000256" key="1">
    <source>
        <dbReference type="ARBA" id="ARBA00008966"/>
    </source>
</evidence>
<evidence type="ECO:0000313" key="6">
    <source>
        <dbReference type="EMBL" id="PVU98133.1"/>
    </source>
</evidence>
<dbReference type="InterPro" id="IPR025160">
    <property type="entry name" value="AATF"/>
</dbReference>
<feature type="compositionally biased region" description="Basic and acidic residues" evidence="3">
    <location>
        <begin position="20"/>
        <end position="34"/>
    </location>
</feature>
<dbReference type="Proteomes" id="UP000245699">
    <property type="component" value="Unassembled WGS sequence"/>
</dbReference>
<comment type="caution">
    <text evidence="6">The sequence shown here is derived from an EMBL/GenBank/DDBJ whole genome shotgun (WGS) entry which is preliminary data.</text>
</comment>
<name>A0A2T9Z0N5_9FUNG</name>
<dbReference type="EMBL" id="MBFT01000089">
    <property type="protein sequence ID" value="PVU98133.1"/>
    <property type="molecule type" value="Genomic_DNA"/>
</dbReference>
<dbReference type="PANTHER" id="PTHR15565">
    <property type="entry name" value="AATF PROTEIN APOPTOSIS ANTAGONIZING TRANSCRIPTION FACTOR"/>
    <property type="match status" value="1"/>
</dbReference>
<evidence type="ECO:0000313" key="7">
    <source>
        <dbReference type="Proteomes" id="UP000245699"/>
    </source>
</evidence>
<proteinExistence type="inferred from homology"/>
<feature type="domain" description="AATF leucine zipper-containing" evidence="5">
    <location>
        <begin position="189"/>
        <end position="328"/>
    </location>
</feature>
<dbReference type="InterPro" id="IPR012617">
    <property type="entry name" value="AATF_C"/>
</dbReference>
<evidence type="ECO:0000259" key="4">
    <source>
        <dbReference type="Pfam" id="PF08164"/>
    </source>
</evidence>